<accession>A0A218YVB7</accession>
<name>A0A218YVB7_9HELO</name>
<feature type="compositionally biased region" description="Polar residues" evidence="1">
    <location>
        <begin position="41"/>
        <end position="62"/>
    </location>
</feature>
<dbReference type="EMBL" id="MZNU01000345">
    <property type="protein sequence ID" value="OWO99737.1"/>
    <property type="molecule type" value="Genomic_DNA"/>
</dbReference>
<reference evidence="2 3" key="1">
    <citation type="submission" date="2017-04" db="EMBL/GenBank/DDBJ databases">
        <title>Draft genome sequence of Marssonina coronaria NL1: causal agent of apple blotch.</title>
        <authorList>
            <person name="Cheng Q."/>
        </authorList>
    </citation>
    <scope>NUCLEOTIDE SEQUENCE [LARGE SCALE GENOMIC DNA]</scope>
    <source>
        <strain evidence="2 3">NL1</strain>
    </source>
</reference>
<dbReference type="AlphaFoldDB" id="A0A218YVB7"/>
<sequence length="155" mass="16588">MARSGAQSRDTESCAAPTSVAVRDPLPRQAEYVIPRRRQSTVKLNTPKSTVHSPQSTVHSPQSGPPSPATSKEPTSHHDEFRAARRACTERAGLSLPTSPCEADLAASYSRRVGGSCRRSDAPASGLHASTPATWRSGLRRWAGGRGLEAGRLEY</sequence>
<protein>
    <submittedName>
        <fullName evidence="2">Uncharacterized protein</fullName>
    </submittedName>
</protein>
<gene>
    <name evidence="2" type="ORF">B2J93_9487</name>
</gene>
<evidence type="ECO:0000256" key="1">
    <source>
        <dbReference type="SAM" id="MobiDB-lite"/>
    </source>
</evidence>
<comment type="caution">
    <text evidence="2">The sequence shown here is derived from an EMBL/GenBank/DDBJ whole genome shotgun (WGS) entry which is preliminary data.</text>
</comment>
<evidence type="ECO:0000313" key="3">
    <source>
        <dbReference type="Proteomes" id="UP000242519"/>
    </source>
</evidence>
<evidence type="ECO:0000313" key="2">
    <source>
        <dbReference type="EMBL" id="OWO99737.1"/>
    </source>
</evidence>
<organism evidence="2 3">
    <name type="scientific">Diplocarpon coronariae</name>
    <dbReference type="NCBI Taxonomy" id="2795749"/>
    <lineage>
        <taxon>Eukaryota</taxon>
        <taxon>Fungi</taxon>
        <taxon>Dikarya</taxon>
        <taxon>Ascomycota</taxon>
        <taxon>Pezizomycotina</taxon>
        <taxon>Leotiomycetes</taxon>
        <taxon>Helotiales</taxon>
        <taxon>Drepanopezizaceae</taxon>
        <taxon>Diplocarpon</taxon>
    </lineage>
</organism>
<feature type="compositionally biased region" description="Basic and acidic residues" evidence="1">
    <location>
        <begin position="74"/>
        <end position="89"/>
    </location>
</feature>
<feature type="region of interest" description="Disordered" evidence="1">
    <location>
        <begin position="1"/>
        <end position="103"/>
    </location>
</feature>
<proteinExistence type="predicted"/>
<dbReference type="InParanoid" id="A0A218YVB7"/>
<dbReference type="Proteomes" id="UP000242519">
    <property type="component" value="Unassembled WGS sequence"/>
</dbReference>
<keyword evidence="3" id="KW-1185">Reference proteome</keyword>